<dbReference type="Proteomes" id="UP000183788">
    <property type="component" value="Unassembled WGS sequence"/>
</dbReference>
<dbReference type="STRING" id="1004.SAMN05661012_05763"/>
<accession>A0A1K1SN81</accession>
<dbReference type="Proteomes" id="UP001326715">
    <property type="component" value="Chromosome"/>
</dbReference>
<evidence type="ECO:0000313" key="3">
    <source>
        <dbReference type="Proteomes" id="UP000183788"/>
    </source>
</evidence>
<dbReference type="EMBL" id="FPIZ01000027">
    <property type="protein sequence ID" value="SFW85676.1"/>
    <property type="molecule type" value="Genomic_DNA"/>
</dbReference>
<evidence type="ECO:0000313" key="2">
    <source>
        <dbReference type="EMBL" id="WQG87788.1"/>
    </source>
</evidence>
<organism evidence="1 3">
    <name type="scientific">Chitinophaga sancti</name>
    <dbReference type="NCBI Taxonomy" id="1004"/>
    <lineage>
        <taxon>Bacteria</taxon>
        <taxon>Pseudomonadati</taxon>
        <taxon>Bacteroidota</taxon>
        <taxon>Chitinophagia</taxon>
        <taxon>Chitinophagales</taxon>
        <taxon>Chitinophagaceae</taxon>
        <taxon>Chitinophaga</taxon>
    </lineage>
</organism>
<reference evidence="2 4" key="2">
    <citation type="submission" date="2023-11" db="EMBL/GenBank/DDBJ databases">
        <title>MicrobeMod: A computational toolkit for identifying prokaryotic methylation and restriction-modification with nanopore sequencing.</title>
        <authorList>
            <person name="Crits-Christoph A."/>
            <person name="Kang S.C."/>
            <person name="Lee H."/>
            <person name="Ostrov N."/>
        </authorList>
    </citation>
    <scope>NUCLEOTIDE SEQUENCE [LARGE SCALE GENOMIC DNA]</scope>
    <source>
        <strain evidence="2 4">ATCC 23090</strain>
    </source>
</reference>
<name>A0A1K1SN81_9BACT</name>
<evidence type="ECO:0000313" key="4">
    <source>
        <dbReference type="Proteomes" id="UP001326715"/>
    </source>
</evidence>
<dbReference type="AlphaFoldDB" id="A0A1K1SN81"/>
<sequence length="592" mass="67006">MNTTTLHHFHIPVLGLGYTIDTPAKVARFGISSVISITDDVVIESMRAHYSKLLDKPYEPISERAEDHRARRITGYLDLIHEMVERQMTTLRELPFFEDNELSKYFELLPDDVPVKQLYLKMLDGEPVDQDYLRSQLVAGAIDVNIMCKVDNLRYDKNGDLLPEKYSDAIAALRGFADSKLSSSVVLSAGYNPRLYNYVEQLPDFLPDENGKLKKKIILKVSDFRSALIQGKLFAKKGVWISEFRIESGLNCGGHAFATEGLLLGPILEEFRNKRADLAAELFALCSATKHYPVQPPQLITVQGGIGTAHEQDFLLEYYAMDATGWGSPFLLVPEATNVDDETLQQLATAKKEDYYVSDASPLGVPFNNLRNTSSERQREMRIEKNRPGSPCYKKFLVTDTQFTKAPICTASREYQNLKLKELEAKNLSGEEYREAFEKIVVKDCLCEGLTTSVLINNELPLNHNLSAVTICPGPNLAYFSGTFSLAEMVNHIYGRVNILNKLYRPNMFINELHLYMDYFKKKLATSSSLTAQQAKSLQTFKKNLLSGIEYYKQLAEQFKKESNEYIAQMRAELDHAVMTLNLPTFNPCPTV</sequence>
<protein>
    <submittedName>
        <fullName evidence="1">Uncharacterized protein</fullName>
    </submittedName>
</protein>
<dbReference type="RefSeq" id="WP_072365083.1">
    <property type="nucleotide sequence ID" value="NZ_CP139972.1"/>
</dbReference>
<dbReference type="OrthoDB" id="9811599at2"/>
<dbReference type="EMBL" id="CP140154">
    <property type="protein sequence ID" value="WQG87788.1"/>
    <property type="molecule type" value="Genomic_DNA"/>
</dbReference>
<evidence type="ECO:0000313" key="1">
    <source>
        <dbReference type="EMBL" id="SFW85676.1"/>
    </source>
</evidence>
<keyword evidence="4" id="KW-1185">Reference proteome</keyword>
<gene>
    <name evidence="1" type="ORF">SAMN05661012_05763</name>
    <name evidence="2" type="ORF">SR876_22930</name>
</gene>
<reference evidence="1 3" key="1">
    <citation type="submission" date="2016-11" db="EMBL/GenBank/DDBJ databases">
        <authorList>
            <person name="Jaros S."/>
            <person name="Januszkiewicz K."/>
            <person name="Wedrychowicz H."/>
        </authorList>
    </citation>
    <scope>NUCLEOTIDE SEQUENCE [LARGE SCALE GENOMIC DNA]</scope>
    <source>
        <strain evidence="1 3">DSM 784</strain>
    </source>
</reference>
<proteinExistence type="predicted"/>